<feature type="compositionally biased region" description="Basic and acidic residues" evidence="5">
    <location>
        <begin position="1"/>
        <end position="11"/>
    </location>
</feature>
<dbReference type="InterPro" id="IPR000086">
    <property type="entry name" value="NUDIX_hydrolase_dom"/>
</dbReference>
<name>A0A9P6YB58_RHIOR</name>
<evidence type="ECO:0000313" key="8">
    <source>
        <dbReference type="Proteomes" id="UP000717996"/>
    </source>
</evidence>
<dbReference type="Proteomes" id="UP000717996">
    <property type="component" value="Unassembled WGS sequence"/>
</dbReference>
<feature type="region of interest" description="Disordered" evidence="5">
    <location>
        <begin position="1"/>
        <end position="30"/>
    </location>
</feature>
<dbReference type="EMBL" id="JAANIT010000867">
    <property type="protein sequence ID" value="KAG1543876.1"/>
    <property type="molecule type" value="Genomic_DNA"/>
</dbReference>
<evidence type="ECO:0000256" key="4">
    <source>
        <dbReference type="ARBA" id="ARBA00022842"/>
    </source>
</evidence>
<dbReference type="CDD" id="cd04666">
    <property type="entry name" value="NUDIX_DIPP2_like_Nudt4"/>
    <property type="match status" value="1"/>
</dbReference>
<evidence type="ECO:0000259" key="6">
    <source>
        <dbReference type="PROSITE" id="PS51462"/>
    </source>
</evidence>
<dbReference type="GO" id="GO:0005634">
    <property type="term" value="C:nucleus"/>
    <property type="evidence" value="ECO:0007669"/>
    <property type="project" value="TreeGrafter"/>
</dbReference>
<dbReference type="PROSITE" id="PS51462">
    <property type="entry name" value="NUDIX"/>
    <property type="match status" value="1"/>
</dbReference>
<evidence type="ECO:0000256" key="2">
    <source>
        <dbReference type="ARBA" id="ARBA00022723"/>
    </source>
</evidence>
<dbReference type="GO" id="GO:0016462">
    <property type="term" value="F:pyrophosphatase activity"/>
    <property type="evidence" value="ECO:0007669"/>
    <property type="project" value="InterPro"/>
</dbReference>
<dbReference type="SUPFAM" id="SSF55811">
    <property type="entry name" value="Nudix"/>
    <property type="match status" value="1"/>
</dbReference>
<dbReference type="AlphaFoldDB" id="A0A9P6YB58"/>
<dbReference type="PROSITE" id="PS00893">
    <property type="entry name" value="NUDIX_BOX"/>
    <property type="match status" value="1"/>
</dbReference>
<comment type="cofactor">
    <cofactor evidence="1">
        <name>Mg(2+)</name>
        <dbReference type="ChEBI" id="CHEBI:18420"/>
    </cofactor>
</comment>
<dbReference type="InterPro" id="IPR047198">
    <property type="entry name" value="DDP-like_NUDIX"/>
</dbReference>
<evidence type="ECO:0000256" key="3">
    <source>
        <dbReference type="ARBA" id="ARBA00022801"/>
    </source>
</evidence>
<feature type="compositionally biased region" description="Acidic residues" evidence="5">
    <location>
        <begin position="225"/>
        <end position="234"/>
    </location>
</feature>
<dbReference type="InterPro" id="IPR015797">
    <property type="entry name" value="NUDIX_hydrolase-like_dom_sf"/>
</dbReference>
<protein>
    <recommendedName>
        <fullName evidence="6">Nudix hydrolase domain-containing protein</fullName>
    </recommendedName>
</protein>
<proteinExistence type="predicted"/>
<feature type="domain" description="Nudix hydrolase" evidence="6">
    <location>
        <begin position="37"/>
        <end position="163"/>
    </location>
</feature>
<accession>A0A9P6YB58</accession>
<dbReference type="OrthoDB" id="2011998at2759"/>
<dbReference type="Gene3D" id="3.90.79.10">
    <property type="entry name" value="Nucleoside Triphosphate Pyrophosphohydrolase"/>
    <property type="match status" value="1"/>
</dbReference>
<evidence type="ECO:0000256" key="1">
    <source>
        <dbReference type="ARBA" id="ARBA00001946"/>
    </source>
</evidence>
<dbReference type="Pfam" id="PF00293">
    <property type="entry name" value="NUDIX"/>
    <property type="match status" value="1"/>
</dbReference>
<keyword evidence="3" id="KW-0378">Hydrolase</keyword>
<dbReference type="InterPro" id="IPR020084">
    <property type="entry name" value="NUDIX_hydrolase_CS"/>
</dbReference>
<keyword evidence="4" id="KW-0460">Magnesium</keyword>
<sequence>MTLFKRESSKEEENEETINYSMAPRHGHGQDVVDENGIRQVAGCLPIDVVSKRFLLVTSSSHPDVWVIPKGGWEKDETQKQAAMRETWEEAGVKGVINKHLGVFTEKSKHGVKAHHWIYEMEIKEVTKKFPEQKKRARRWFTYDEAMVVVKAHYIKDAISMSSLSPLVHSGDEEKKKKKKKKEGEDDKEKKKEKKKNKKKDSEEDDDDEEEDKKKKKKNKKKDSDEEENDEDDKEEKKKKKGKKKDSDKDEEGSEEDKKKKKKKNKKKGSEEDEDEDKKMKKKGSEDDEEKKEKKKKKDKKKYSEDEGIEINSESEAIK</sequence>
<feature type="region of interest" description="Disordered" evidence="5">
    <location>
        <begin position="169"/>
        <end position="319"/>
    </location>
</feature>
<reference evidence="7" key="1">
    <citation type="journal article" date="2020" name="Microb. Genom.">
        <title>Genetic diversity of clinical and environmental Mucorales isolates obtained from an investigation of mucormycosis cases among solid organ transplant recipients.</title>
        <authorList>
            <person name="Nguyen M.H."/>
            <person name="Kaul D."/>
            <person name="Muto C."/>
            <person name="Cheng S.J."/>
            <person name="Richter R.A."/>
            <person name="Bruno V.M."/>
            <person name="Liu G."/>
            <person name="Beyhan S."/>
            <person name="Sundermann A.J."/>
            <person name="Mounaud S."/>
            <person name="Pasculle A.W."/>
            <person name="Nierman W.C."/>
            <person name="Driscoll E."/>
            <person name="Cumbie R."/>
            <person name="Clancy C.J."/>
            <person name="Dupont C.L."/>
        </authorList>
    </citation>
    <scope>NUCLEOTIDE SEQUENCE</scope>
    <source>
        <strain evidence="7">GL16</strain>
    </source>
</reference>
<evidence type="ECO:0000256" key="5">
    <source>
        <dbReference type="SAM" id="MobiDB-lite"/>
    </source>
</evidence>
<keyword evidence="2" id="KW-0479">Metal-binding</keyword>
<evidence type="ECO:0000313" key="7">
    <source>
        <dbReference type="EMBL" id="KAG1543876.1"/>
    </source>
</evidence>
<dbReference type="PANTHER" id="PTHR12629:SF0">
    <property type="entry name" value="DIPHOSPHOINOSITOL-POLYPHOSPHATE DIPHOSPHATASE"/>
    <property type="match status" value="1"/>
</dbReference>
<dbReference type="GO" id="GO:0005737">
    <property type="term" value="C:cytoplasm"/>
    <property type="evidence" value="ECO:0007669"/>
    <property type="project" value="TreeGrafter"/>
</dbReference>
<organism evidence="7 8">
    <name type="scientific">Rhizopus oryzae</name>
    <name type="common">Mucormycosis agent</name>
    <name type="synonym">Rhizopus arrhizus var. delemar</name>
    <dbReference type="NCBI Taxonomy" id="64495"/>
    <lineage>
        <taxon>Eukaryota</taxon>
        <taxon>Fungi</taxon>
        <taxon>Fungi incertae sedis</taxon>
        <taxon>Mucoromycota</taxon>
        <taxon>Mucoromycotina</taxon>
        <taxon>Mucoromycetes</taxon>
        <taxon>Mucorales</taxon>
        <taxon>Mucorineae</taxon>
        <taxon>Rhizopodaceae</taxon>
        <taxon>Rhizopus</taxon>
    </lineage>
</organism>
<gene>
    <name evidence="7" type="ORF">G6F51_006408</name>
</gene>
<dbReference type="PANTHER" id="PTHR12629">
    <property type="entry name" value="DIPHOSPHOINOSITOL POLYPHOSPHATE PHOSPHOHYDROLASE"/>
    <property type="match status" value="1"/>
</dbReference>
<dbReference type="GO" id="GO:0046872">
    <property type="term" value="F:metal ion binding"/>
    <property type="evidence" value="ECO:0007669"/>
    <property type="project" value="UniProtKB-KW"/>
</dbReference>
<comment type="caution">
    <text evidence="7">The sequence shown here is derived from an EMBL/GenBank/DDBJ whole genome shotgun (WGS) entry which is preliminary data.</text>
</comment>